<name>A0ACA9RMF5_9GLOM</name>
<reference evidence="1" key="1">
    <citation type="submission" date="2021-06" db="EMBL/GenBank/DDBJ databases">
        <authorList>
            <person name="Kallberg Y."/>
            <person name="Tangrot J."/>
            <person name="Rosling A."/>
        </authorList>
    </citation>
    <scope>NUCLEOTIDE SEQUENCE</scope>
    <source>
        <strain evidence="1">MA461A</strain>
    </source>
</reference>
<gene>
    <name evidence="1" type="ORF">RPERSI_LOCUS20653</name>
</gene>
<protein>
    <submittedName>
        <fullName evidence="1">14044_t:CDS:1</fullName>
    </submittedName>
</protein>
<proteinExistence type="predicted"/>
<dbReference type="Proteomes" id="UP000789920">
    <property type="component" value="Unassembled WGS sequence"/>
</dbReference>
<accession>A0ACA9RMF5</accession>
<sequence length="80" mass="9650">MDMMEYNGKKSKQIKVEIDDVNDRKIKHGKNNYVDSKEKIKINKMIKNNEKSSKKKKEQRKGEHLLEIRIRRYLIVKESC</sequence>
<keyword evidence="2" id="KW-1185">Reference proteome</keyword>
<evidence type="ECO:0000313" key="1">
    <source>
        <dbReference type="EMBL" id="CAG8799120.1"/>
    </source>
</evidence>
<evidence type="ECO:0000313" key="2">
    <source>
        <dbReference type="Proteomes" id="UP000789920"/>
    </source>
</evidence>
<comment type="caution">
    <text evidence="1">The sequence shown here is derived from an EMBL/GenBank/DDBJ whole genome shotgun (WGS) entry which is preliminary data.</text>
</comment>
<dbReference type="EMBL" id="CAJVQC010058843">
    <property type="protein sequence ID" value="CAG8799120.1"/>
    <property type="molecule type" value="Genomic_DNA"/>
</dbReference>
<organism evidence="1 2">
    <name type="scientific">Racocetra persica</name>
    <dbReference type="NCBI Taxonomy" id="160502"/>
    <lineage>
        <taxon>Eukaryota</taxon>
        <taxon>Fungi</taxon>
        <taxon>Fungi incertae sedis</taxon>
        <taxon>Mucoromycota</taxon>
        <taxon>Glomeromycotina</taxon>
        <taxon>Glomeromycetes</taxon>
        <taxon>Diversisporales</taxon>
        <taxon>Gigasporaceae</taxon>
        <taxon>Racocetra</taxon>
    </lineage>
</organism>